<dbReference type="GO" id="GO:0052689">
    <property type="term" value="F:carboxylic ester hydrolase activity"/>
    <property type="evidence" value="ECO:0007669"/>
    <property type="project" value="TreeGrafter"/>
</dbReference>
<dbReference type="EMBL" id="AE014184">
    <property type="protein sequence ID" value="AAO44170.1"/>
    <property type="molecule type" value="Genomic_DNA"/>
</dbReference>
<dbReference type="PANTHER" id="PTHR10655">
    <property type="entry name" value="LYSOPHOSPHOLIPASE-RELATED"/>
    <property type="match status" value="1"/>
</dbReference>
<organism evidence="3 4">
    <name type="scientific">Tropheryma whipplei (strain Twist)</name>
    <name type="common">Whipple's bacillus</name>
    <dbReference type="NCBI Taxonomy" id="203267"/>
    <lineage>
        <taxon>Bacteria</taxon>
        <taxon>Bacillati</taxon>
        <taxon>Actinomycetota</taxon>
        <taxon>Actinomycetes</taxon>
        <taxon>Micrococcales</taxon>
        <taxon>Tropherymataceae</taxon>
        <taxon>Tropheryma</taxon>
    </lineage>
</organism>
<keyword evidence="4" id="KW-1185">Reference proteome</keyword>
<dbReference type="InterPro" id="IPR003140">
    <property type="entry name" value="PLipase/COase/thioEstase"/>
</dbReference>
<dbReference type="SUPFAM" id="SSF53474">
    <property type="entry name" value="alpha/beta-Hydrolases"/>
    <property type="match status" value="2"/>
</dbReference>
<dbReference type="OrthoDB" id="9780848at2"/>
<dbReference type="Pfam" id="PF02230">
    <property type="entry name" value="Abhydrolase_2"/>
    <property type="match status" value="2"/>
</dbReference>
<dbReference type="ESTHER" id="trowh-TW083.1">
    <property type="family name" value="LYsophospholipase_carboxylesterase"/>
</dbReference>
<evidence type="ECO:0000259" key="2">
    <source>
        <dbReference type="Pfam" id="PF02230"/>
    </source>
</evidence>
<feature type="domain" description="Phospholipase/carboxylesterase/thioesterase" evidence="2">
    <location>
        <begin position="260"/>
        <end position="452"/>
    </location>
</feature>
<evidence type="ECO:0000313" key="3">
    <source>
        <dbReference type="EMBL" id="AAO44170.1"/>
    </source>
</evidence>
<dbReference type="AlphaFoldDB" id="Q83N39"/>
<dbReference type="HOGENOM" id="CLU_604009_0_0_11"/>
<sequence>MNNFDASAPIDECRVLGHVNENRFLLLAMHGYSGNNQVMYDTVKSFMPQEIQAGISIVSLRAPIDLSSVSESPDEGFAWFLFDESDSYKNSYKTLSQSAKQILSWLDTKKPAGIGLLGFSQGGAMCMELLRAAPEKFDFAVNISGFVWGPPRRDDSVLAGGLEKRVRYGDSLVTERRRTEVFWGLGKEDTILPYKVWEATQAWLLSVTNPEIRIYPELAHKICDEEVRDISSFLLRHLENRVGRITPAIRCRWKEQDLTGKNVVLLLHGYGSSESELIRWTGPSAAQVSLDEQTEQYLPENTTYISLQGPIPEAMGYAWFDRNATDVGDAVNSVVNWFCDLVQTFGKPARVGLLGFSQGGAVCIELLLRHPELFDLAVVLSGFAVGSTTSYAKKPVLWIRGDSDSVIDENRVLSTKYVLEKSSELTEECLSGLTHEITPEVIARASKYLRAHL</sequence>
<evidence type="ECO:0000313" key="4">
    <source>
        <dbReference type="Proteomes" id="UP000002200"/>
    </source>
</evidence>
<feature type="domain" description="Phospholipase/carboxylesterase/thioesterase" evidence="2">
    <location>
        <begin position="23"/>
        <end position="236"/>
    </location>
</feature>
<dbReference type="eggNOG" id="COG0400">
    <property type="taxonomic scope" value="Bacteria"/>
</dbReference>
<dbReference type="GO" id="GO:0005737">
    <property type="term" value="C:cytoplasm"/>
    <property type="evidence" value="ECO:0007669"/>
    <property type="project" value="TreeGrafter"/>
</dbReference>
<reference evidence="3 4" key="1">
    <citation type="journal article" date="2003" name="Genome Res.">
        <title>Tropheryma whipplei twist: a human pathogenic Actinobacteria with a reduced genome.</title>
        <authorList>
            <person name="Raoult D."/>
            <person name="Ogata H."/>
            <person name="Audic S."/>
            <person name="Robert C."/>
            <person name="Suhre K."/>
            <person name="Drancourt M."/>
            <person name="Claverie J.-M."/>
        </authorList>
    </citation>
    <scope>NUCLEOTIDE SEQUENCE [LARGE SCALE GENOMIC DNA]</scope>
    <source>
        <strain evidence="3 4">Twist</strain>
    </source>
</reference>
<gene>
    <name evidence="3" type="ordered locus">TWT_073</name>
</gene>
<dbReference type="ESTHER" id="trowh-TW083.2">
    <property type="family name" value="LYsophospholipase_carboxylesterase"/>
</dbReference>
<dbReference type="STRING" id="203267.TWT_073"/>
<comment type="similarity">
    <text evidence="1">Belongs to the AB hydrolase superfamily. AB hydrolase 2 family.</text>
</comment>
<dbReference type="InterPro" id="IPR050565">
    <property type="entry name" value="LYPA1-2/EST-like"/>
</dbReference>
<evidence type="ECO:0000256" key="1">
    <source>
        <dbReference type="ARBA" id="ARBA00006499"/>
    </source>
</evidence>
<dbReference type="Proteomes" id="UP000002200">
    <property type="component" value="Chromosome"/>
</dbReference>
<name>Q83N39_TROWT</name>
<accession>Q83N39</accession>
<dbReference type="RefSeq" id="WP_011102325.1">
    <property type="nucleotide sequence ID" value="NC_004572.3"/>
</dbReference>
<proteinExistence type="inferred from homology"/>
<dbReference type="PANTHER" id="PTHR10655:SF67">
    <property type="entry name" value="PHOSPHOLIPASE_CARBOXYLESTERASE SUPERFAMILY (AFU_ORTHOLOGUE AFUA_5G09340)"/>
    <property type="match status" value="1"/>
</dbReference>
<dbReference type="GO" id="GO:0008474">
    <property type="term" value="F:palmitoyl-(protein) hydrolase activity"/>
    <property type="evidence" value="ECO:0007669"/>
    <property type="project" value="TreeGrafter"/>
</dbReference>
<dbReference type="KEGG" id="twh:TWT_073"/>
<dbReference type="InterPro" id="IPR029058">
    <property type="entry name" value="AB_hydrolase_fold"/>
</dbReference>
<protein>
    <submittedName>
        <fullName evidence="3">Lysophospholipase/serine esterase fusion protein</fullName>
    </submittedName>
</protein>
<dbReference type="Gene3D" id="3.40.50.1820">
    <property type="entry name" value="alpha/beta hydrolase"/>
    <property type="match status" value="2"/>
</dbReference>